<keyword evidence="3" id="KW-1185">Reference proteome</keyword>
<evidence type="ECO:0000313" key="2">
    <source>
        <dbReference type="EMBL" id="CAG7656901.1"/>
    </source>
</evidence>
<evidence type="ECO:0000313" key="3">
    <source>
        <dbReference type="Proteomes" id="UP001153328"/>
    </source>
</evidence>
<dbReference type="Proteomes" id="UP001153328">
    <property type="component" value="Unassembled WGS sequence"/>
</dbReference>
<proteinExistence type="predicted"/>
<evidence type="ECO:0000256" key="1">
    <source>
        <dbReference type="SAM" id="MobiDB-lite"/>
    </source>
</evidence>
<protein>
    <submittedName>
        <fullName evidence="2">Tyrosine-protein kinase JAK2</fullName>
        <ecNumber evidence="2">2.7.10.2</ecNumber>
    </submittedName>
</protein>
<organism evidence="2 3">
    <name type="scientific">Actinacidiphila bryophytorum</name>
    <dbReference type="NCBI Taxonomy" id="1436133"/>
    <lineage>
        <taxon>Bacteria</taxon>
        <taxon>Bacillati</taxon>
        <taxon>Actinomycetota</taxon>
        <taxon>Actinomycetes</taxon>
        <taxon>Kitasatosporales</taxon>
        <taxon>Streptomycetaceae</taxon>
        <taxon>Actinacidiphila</taxon>
    </lineage>
</organism>
<dbReference type="AlphaFoldDB" id="A0A9W4MGI0"/>
<name>A0A9W4MGI0_9ACTN</name>
<dbReference type="EMBL" id="CAJVAX010000022">
    <property type="protein sequence ID" value="CAG7656901.1"/>
    <property type="molecule type" value="Genomic_DNA"/>
</dbReference>
<accession>A0A9W4MGI0</accession>
<comment type="caution">
    <text evidence="2">The sequence shown here is derived from an EMBL/GenBank/DDBJ whole genome shotgun (WGS) entry which is preliminary data.</text>
</comment>
<keyword evidence="2" id="KW-0808">Transferase</keyword>
<dbReference type="EC" id="2.7.10.2" evidence="2"/>
<keyword evidence="2" id="KW-0418">Kinase</keyword>
<reference evidence="2" key="1">
    <citation type="submission" date="2021-06" db="EMBL/GenBank/DDBJ databases">
        <authorList>
            <person name="Arsene-Ploetze F."/>
        </authorList>
    </citation>
    <scope>NUCLEOTIDE SEQUENCE</scope>
    <source>
        <strain evidence="2">SBRY1</strain>
    </source>
</reference>
<dbReference type="GO" id="GO:0004715">
    <property type="term" value="F:non-membrane spanning protein tyrosine kinase activity"/>
    <property type="evidence" value="ECO:0007669"/>
    <property type="project" value="UniProtKB-EC"/>
</dbReference>
<feature type="region of interest" description="Disordered" evidence="1">
    <location>
        <begin position="42"/>
        <end position="89"/>
    </location>
</feature>
<sequence length="89" mass="8691">MSVPGRRVVPHGDQHREHSAAAAVVAVAVAGRRLHALPAAVPAAGDRPAAGEAEPGGDTRHGGPCGARAALRRAGGRADRLAGQGPGAG</sequence>
<gene>
    <name evidence="2" type="ORF">SBRY_80110</name>
</gene>